<dbReference type="EMBL" id="MJMN01000012">
    <property type="protein sequence ID" value="OMG88977.1"/>
    <property type="molecule type" value="Genomic_DNA"/>
</dbReference>
<evidence type="ECO:0008006" key="4">
    <source>
        <dbReference type="Google" id="ProtNLM"/>
    </source>
</evidence>
<evidence type="ECO:0000313" key="3">
    <source>
        <dbReference type="Proteomes" id="UP000187251"/>
    </source>
</evidence>
<reference evidence="2 3" key="1">
    <citation type="submission" date="2016-09" db="EMBL/GenBank/DDBJ databases">
        <title>Phylogenomics of Achromobacter.</title>
        <authorList>
            <person name="Jeukens J."/>
            <person name="Freschi L."/>
            <person name="Vincent A.T."/>
            <person name="Emond-Rheault J.-G."/>
            <person name="Kukavica-Ibrulj I."/>
            <person name="Charette S.J."/>
            <person name="Levesque R.C."/>
        </authorList>
    </citation>
    <scope>NUCLEOTIDE SEQUENCE [LARGE SCALE GENOMIC DNA]</scope>
    <source>
        <strain evidence="2 3">AUS488</strain>
    </source>
</reference>
<dbReference type="Proteomes" id="UP000187251">
    <property type="component" value="Unassembled WGS sequence"/>
</dbReference>
<comment type="caution">
    <text evidence="2">The sequence shown here is derived from an EMBL/GenBank/DDBJ whole genome shotgun (WGS) entry which is preliminary data.</text>
</comment>
<name>A0A1R1JUN7_ALCXX</name>
<gene>
    <name evidence="2" type="ORF">BIZ92_24845</name>
</gene>
<keyword evidence="1" id="KW-0732">Signal</keyword>
<evidence type="ECO:0000256" key="1">
    <source>
        <dbReference type="SAM" id="SignalP"/>
    </source>
</evidence>
<organism evidence="2 3">
    <name type="scientific">Alcaligenes xylosoxydans xylosoxydans</name>
    <name type="common">Achromobacter xylosoxidans</name>
    <dbReference type="NCBI Taxonomy" id="85698"/>
    <lineage>
        <taxon>Bacteria</taxon>
        <taxon>Pseudomonadati</taxon>
        <taxon>Pseudomonadota</taxon>
        <taxon>Betaproteobacteria</taxon>
        <taxon>Burkholderiales</taxon>
        <taxon>Alcaligenaceae</taxon>
        <taxon>Achromobacter</taxon>
    </lineage>
</organism>
<dbReference type="PROSITE" id="PS51257">
    <property type="entry name" value="PROKAR_LIPOPROTEIN"/>
    <property type="match status" value="1"/>
</dbReference>
<feature type="signal peptide" evidence="1">
    <location>
        <begin position="1"/>
        <end position="23"/>
    </location>
</feature>
<feature type="chain" id="PRO_5013294573" description="Lipoprotein" evidence="1">
    <location>
        <begin position="24"/>
        <end position="124"/>
    </location>
</feature>
<proteinExistence type="predicted"/>
<protein>
    <recommendedName>
        <fullName evidence="4">Lipoprotein</fullName>
    </recommendedName>
</protein>
<dbReference type="AlphaFoldDB" id="A0A1R1JUN7"/>
<evidence type="ECO:0000313" key="2">
    <source>
        <dbReference type="EMBL" id="OMG88977.1"/>
    </source>
</evidence>
<accession>A0A1R1JUN7</accession>
<sequence length="124" mass="13705">MAHNEKLALLIVLPSLLAGCTSAQMNMLTGKRNKTYNDVNAPWVGSTEEQLISKWGPPKKSYTLESGAKIISYEDMWGPISAYHVCVEKFMIEKGIVTKWGISNCPTRIKGSLPKDTPIPQPTL</sequence>